<sequence>MDKVIVPDSSGDCQGMAFRLRVQWKKNGCFTQHRTVITNRLVKTQAQSEQQLVGANLVQVCGSCSIHMWLTIK</sequence>
<proteinExistence type="predicted"/>
<comment type="caution">
    <text evidence="1">The sequence shown here is derived from an EMBL/GenBank/DDBJ whole genome shotgun (WGS) entry which is preliminary data.</text>
</comment>
<reference evidence="1" key="1">
    <citation type="journal article" date="2023" name="G3 (Bethesda)">
        <title>A reference genome for the long-term kleptoplast-retaining sea slug Elysia crispata morphotype clarki.</title>
        <authorList>
            <person name="Eastman K.E."/>
            <person name="Pendleton A.L."/>
            <person name="Shaikh M.A."/>
            <person name="Suttiyut T."/>
            <person name="Ogas R."/>
            <person name="Tomko P."/>
            <person name="Gavelis G."/>
            <person name="Widhalm J.R."/>
            <person name="Wisecaver J.H."/>
        </authorList>
    </citation>
    <scope>NUCLEOTIDE SEQUENCE</scope>
    <source>
        <strain evidence="1">ECLA1</strain>
    </source>
</reference>
<accession>A0AAE1DQM1</accession>
<dbReference type="EMBL" id="JAWDGP010003009">
    <property type="protein sequence ID" value="KAK3778138.1"/>
    <property type="molecule type" value="Genomic_DNA"/>
</dbReference>
<keyword evidence="2" id="KW-1185">Reference proteome</keyword>
<protein>
    <submittedName>
        <fullName evidence="1">Uncharacterized protein</fullName>
    </submittedName>
</protein>
<organism evidence="1 2">
    <name type="scientific">Elysia crispata</name>
    <name type="common">lettuce slug</name>
    <dbReference type="NCBI Taxonomy" id="231223"/>
    <lineage>
        <taxon>Eukaryota</taxon>
        <taxon>Metazoa</taxon>
        <taxon>Spiralia</taxon>
        <taxon>Lophotrochozoa</taxon>
        <taxon>Mollusca</taxon>
        <taxon>Gastropoda</taxon>
        <taxon>Heterobranchia</taxon>
        <taxon>Euthyneura</taxon>
        <taxon>Panpulmonata</taxon>
        <taxon>Sacoglossa</taxon>
        <taxon>Placobranchoidea</taxon>
        <taxon>Plakobranchidae</taxon>
        <taxon>Elysia</taxon>
    </lineage>
</organism>
<evidence type="ECO:0000313" key="1">
    <source>
        <dbReference type="EMBL" id="KAK3778138.1"/>
    </source>
</evidence>
<gene>
    <name evidence="1" type="ORF">RRG08_052285</name>
</gene>
<name>A0AAE1DQM1_9GAST</name>
<dbReference type="Proteomes" id="UP001283361">
    <property type="component" value="Unassembled WGS sequence"/>
</dbReference>
<evidence type="ECO:0000313" key="2">
    <source>
        <dbReference type="Proteomes" id="UP001283361"/>
    </source>
</evidence>
<dbReference type="AlphaFoldDB" id="A0AAE1DQM1"/>